<comment type="caution">
    <text evidence="3">The sequence shown here is derived from an EMBL/GenBank/DDBJ whole genome shotgun (WGS) entry which is preliminary data.</text>
</comment>
<evidence type="ECO:0000313" key="4">
    <source>
        <dbReference type="Proteomes" id="UP000192247"/>
    </source>
</evidence>
<dbReference type="Pfam" id="PF00620">
    <property type="entry name" value="RhoGAP"/>
    <property type="match status" value="1"/>
</dbReference>
<dbReference type="OrthoDB" id="6513018at2759"/>
<dbReference type="SUPFAM" id="SSF48350">
    <property type="entry name" value="GTPase activation domain, GAP"/>
    <property type="match status" value="1"/>
</dbReference>
<dbReference type="PROSITE" id="PS50238">
    <property type="entry name" value="RHOGAP"/>
    <property type="match status" value="1"/>
</dbReference>
<gene>
    <name evidence="3" type="ORF">BIW11_03641</name>
</gene>
<dbReference type="SMART" id="SM00324">
    <property type="entry name" value="RhoGAP"/>
    <property type="match status" value="1"/>
</dbReference>
<feature type="region of interest" description="Disordered" evidence="1">
    <location>
        <begin position="267"/>
        <end position="292"/>
    </location>
</feature>
<dbReference type="InterPro" id="IPR042869">
    <property type="entry name" value="ARHGAP11A/B"/>
</dbReference>
<organism evidence="3 4">
    <name type="scientific">Tropilaelaps mercedesae</name>
    <dbReference type="NCBI Taxonomy" id="418985"/>
    <lineage>
        <taxon>Eukaryota</taxon>
        <taxon>Metazoa</taxon>
        <taxon>Ecdysozoa</taxon>
        <taxon>Arthropoda</taxon>
        <taxon>Chelicerata</taxon>
        <taxon>Arachnida</taxon>
        <taxon>Acari</taxon>
        <taxon>Parasitiformes</taxon>
        <taxon>Mesostigmata</taxon>
        <taxon>Gamasina</taxon>
        <taxon>Dermanyssoidea</taxon>
        <taxon>Laelapidae</taxon>
        <taxon>Tropilaelaps</taxon>
    </lineage>
</organism>
<reference evidence="3 4" key="1">
    <citation type="journal article" date="2017" name="Gigascience">
        <title>Draft genome of the honey bee ectoparasitic mite, Tropilaelaps mercedesae, is shaped by the parasitic life history.</title>
        <authorList>
            <person name="Dong X."/>
            <person name="Armstrong S.D."/>
            <person name="Xia D."/>
            <person name="Makepeace B.L."/>
            <person name="Darby A.C."/>
            <person name="Kadowaki T."/>
        </authorList>
    </citation>
    <scope>NUCLEOTIDE SEQUENCE [LARGE SCALE GENOMIC DNA]</scope>
    <source>
        <strain evidence="3">Wuxi-XJTLU</strain>
    </source>
</reference>
<dbReference type="PANTHER" id="PTHR15670:SF4">
    <property type="entry name" value="RHO GTPASE-ACTIVATING PROTEIN 11A"/>
    <property type="match status" value="1"/>
</dbReference>
<dbReference type="GO" id="GO:0007165">
    <property type="term" value="P:signal transduction"/>
    <property type="evidence" value="ECO:0007669"/>
    <property type="project" value="InterPro"/>
</dbReference>
<evidence type="ECO:0000313" key="3">
    <source>
        <dbReference type="EMBL" id="OQR73136.1"/>
    </source>
</evidence>
<evidence type="ECO:0000256" key="1">
    <source>
        <dbReference type="SAM" id="MobiDB-lite"/>
    </source>
</evidence>
<evidence type="ECO:0000259" key="2">
    <source>
        <dbReference type="PROSITE" id="PS50238"/>
    </source>
</evidence>
<dbReference type="Proteomes" id="UP000192247">
    <property type="component" value="Unassembled WGS sequence"/>
</dbReference>
<name>A0A1V9XI81_9ACAR</name>
<dbReference type="InParanoid" id="A0A1V9XI81"/>
<dbReference type="Gene3D" id="1.10.555.10">
    <property type="entry name" value="Rho GTPase activation protein"/>
    <property type="match status" value="1"/>
</dbReference>
<keyword evidence="4" id="KW-1185">Reference proteome</keyword>
<dbReference type="InterPro" id="IPR000198">
    <property type="entry name" value="RhoGAP_dom"/>
</dbReference>
<accession>A0A1V9XI81</accession>
<feature type="compositionally biased region" description="Basic residues" evidence="1">
    <location>
        <begin position="281"/>
        <end position="292"/>
    </location>
</feature>
<sequence length="292" mass="33096">MSQLHSNILKLLKDKKNVKISTTKLRKLKDGLKKLHEESAGCVQESAGYFAVPLQSQRQETSTLTNGPVPHFLESVTRYVLENFATQEGIIRKNGNERRVMGLKDFMEKNSAHVPQGEYSVHDVICVLKRWLRCLPEPVVPRVLHDIFAKCVELDSHHHSTQALLLTCLLLPTFHLNTLKHVAVFLQEIAKKDFCNKMTSENLAKVLAPSLMPRIVKGEMDLELAKKFSRSSTTAVQVLVDNAPMIGILPPEYEALRNAKLKDFSEDDLSDCEGPPERQNNRKKLFTFLKSK</sequence>
<dbReference type="EMBL" id="MNPL01010407">
    <property type="protein sequence ID" value="OQR73136.1"/>
    <property type="molecule type" value="Genomic_DNA"/>
</dbReference>
<protein>
    <recommendedName>
        <fullName evidence="2">Rho-GAP domain-containing protein</fullName>
    </recommendedName>
</protein>
<feature type="non-terminal residue" evidence="3">
    <location>
        <position position="292"/>
    </location>
</feature>
<proteinExistence type="predicted"/>
<dbReference type="InterPro" id="IPR008936">
    <property type="entry name" value="Rho_GTPase_activation_prot"/>
</dbReference>
<dbReference type="GO" id="GO:0005096">
    <property type="term" value="F:GTPase activator activity"/>
    <property type="evidence" value="ECO:0007669"/>
    <property type="project" value="TreeGrafter"/>
</dbReference>
<dbReference type="STRING" id="418985.A0A1V9XI81"/>
<dbReference type="PANTHER" id="PTHR15670">
    <property type="entry name" value="RHO GTPASE ACTIVATING PROTEIN 11A"/>
    <property type="match status" value="1"/>
</dbReference>
<feature type="domain" description="Rho-GAP" evidence="2">
    <location>
        <begin position="52"/>
        <end position="247"/>
    </location>
</feature>
<dbReference type="AlphaFoldDB" id="A0A1V9XI81"/>